<comment type="caution">
    <text evidence="4">The sequence shown here is derived from an EMBL/GenBank/DDBJ whole genome shotgun (WGS) entry which is preliminary data.</text>
</comment>
<sequence length="290" mass="33271">MMKLTVNNLTKTFKHESILENISFELTSPKIYGLLGRNGVGKSTLLNCICDRLLFKQGKVLLNEKTIHNNNEQLKQIYLMNDNSETYYGWETVSDLYKYTDIAYGNFNYKNAHELANKFGIEERQKFKHLSTGLQTAVKLILAFCVNAKIIFLDEPTLGLDAYLRDVFYQELIKTYNENPRIFVLSTHLINEVQNLIEDVIILNNKKIVLNKTSVENTCQLVTQLQGKREDIKNLLGEKFSSYDAITVGKQIIINVKTELLQKKNIPTTITKHPVDLQTAFITLTNKGNK</sequence>
<dbReference type="EMBL" id="JADIMP010000015">
    <property type="protein sequence ID" value="MBO8440981.1"/>
    <property type="molecule type" value="Genomic_DNA"/>
</dbReference>
<keyword evidence="1" id="KW-0547">Nucleotide-binding</keyword>
<keyword evidence="2 4" id="KW-0067">ATP-binding</keyword>
<dbReference type="Gene3D" id="3.40.50.300">
    <property type="entry name" value="P-loop containing nucleotide triphosphate hydrolases"/>
    <property type="match status" value="1"/>
</dbReference>
<gene>
    <name evidence="4" type="ORF">IAA89_00815</name>
</gene>
<dbReference type="PANTHER" id="PTHR43158:SF5">
    <property type="entry name" value="ABC TRANSPORTER, ATP-BINDING PROTEIN"/>
    <property type="match status" value="1"/>
</dbReference>
<evidence type="ECO:0000256" key="1">
    <source>
        <dbReference type="ARBA" id="ARBA00022741"/>
    </source>
</evidence>
<dbReference type="GO" id="GO:0005524">
    <property type="term" value="F:ATP binding"/>
    <property type="evidence" value="ECO:0007669"/>
    <property type="project" value="UniProtKB-KW"/>
</dbReference>
<evidence type="ECO:0000256" key="2">
    <source>
        <dbReference type="ARBA" id="ARBA00022840"/>
    </source>
</evidence>
<dbReference type="PROSITE" id="PS50893">
    <property type="entry name" value="ABC_TRANSPORTER_2"/>
    <property type="match status" value="1"/>
</dbReference>
<accession>A0A9D9E6R4</accession>
<evidence type="ECO:0000313" key="4">
    <source>
        <dbReference type="EMBL" id="MBO8440981.1"/>
    </source>
</evidence>
<dbReference type="AlphaFoldDB" id="A0A9D9E6R4"/>
<reference evidence="4" key="2">
    <citation type="journal article" date="2021" name="PeerJ">
        <title>Extensive microbial diversity within the chicken gut microbiome revealed by metagenomics and culture.</title>
        <authorList>
            <person name="Gilroy R."/>
            <person name="Ravi A."/>
            <person name="Getino M."/>
            <person name="Pursley I."/>
            <person name="Horton D.L."/>
            <person name="Alikhan N.F."/>
            <person name="Baker D."/>
            <person name="Gharbi K."/>
            <person name="Hall N."/>
            <person name="Watson M."/>
            <person name="Adriaenssens E.M."/>
            <person name="Foster-Nyarko E."/>
            <person name="Jarju S."/>
            <person name="Secka A."/>
            <person name="Antonio M."/>
            <person name="Oren A."/>
            <person name="Chaudhuri R.R."/>
            <person name="La Ragione R."/>
            <person name="Hildebrand F."/>
            <person name="Pallen M.J."/>
        </authorList>
    </citation>
    <scope>NUCLEOTIDE SEQUENCE</scope>
    <source>
        <strain evidence="4">C6-149</strain>
    </source>
</reference>
<evidence type="ECO:0000313" key="5">
    <source>
        <dbReference type="Proteomes" id="UP000823614"/>
    </source>
</evidence>
<dbReference type="Pfam" id="PF00005">
    <property type="entry name" value="ABC_tran"/>
    <property type="match status" value="1"/>
</dbReference>
<dbReference type="InterPro" id="IPR003439">
    <property type="entry name" value="ABC_transporter-like_ATP-bd"/>
</dbReference>
<dbReference type="GO" id="GO:0016887">
    <property type="term" value="F:ATP hydrolysis activity"/>
    <property type="evidence" value="ECO:0007669"/>
    <property type="project" value="InterPro"/>
</dbReference>
<dbReference type="Proteomes" id="UP000823614">
    <property type="component" value="Unassembled WGS sequence"/>
</dbReference>
<feature type="domain" description="ABC transporter" evidence="3">
    <location>
        <begin position="4"/>
        <end position="230"/>
    </location>
</feature>
<dbReference type="SUPFAM" id="SSF52540">
    <property type="entry name" value="P-loop containing nucleoside triphosphate hydrolases"/>
    <property type="match status" value="1"/>
</dbReference>
<dbReference type="InterPro" id="IPR003593">
    <property type="entry name" value="AAA+_ATPase"/>
</dbReference>
<name>A0A9D9E6R4_9LACO</name>
<proteinExistence type="predicted"/>
<dbReference type="InterPro" id="IPR027417">
    <property type="entry name" value="P-loop_NTPase"/>
</dbReference>
<dbReference type="PANTHER" id="PTHR43158">
    <property type="entry name" value="SKFA PEPTIDE EXPORT ATP-BINDING PROTEIN SKFE"/>
    <property type="match status" value="1"/>
</dbReference>
<dbReference type="SMART" id="SM00382">
    <property type="entry name" value="AAA"/>
    <property type="match status" value="1"/>
</dbReference>
<evidence type="ECO:0000259" key="3">
    <source>
        <dbReference type="PROSITE" id="PS50893"/>
    </source>
</evidence>
<organism evidence="4 5">
    <name type="scientific">Candidatus Gallilactobacillus intestinavium</name>
    <dbReference type="NCBI Taxonomy" id="2840838"/>
    <lineage>
        <taxon>Bacteria</taxon>
        <taxon>Bacillati</taxon>
        <taxon>Bacillota</taxon>
        <taxon>Bacilli</taxon>
        <taxon>Lactobacillales</taxon>
        <taxon>Lactobacillaceae</taxon>
        <taxon>Lactobacillaceae incertae sedis</taxon>
        <taxon>Candidatus Gallilactobacillus</taxon>
    </lineage>
</organism>
<protein>
    <submittedName>
        <fullName evidence="4">ABC transporter ATP-binding protein</fullName>
    </submittedName>
</protein>
<reference evidence="4" key="1">
    <citation type="submission" date="2020-10" db="EMBL/GenBank/DDBJ databases">
        <authorList>
            <person name="Gilroy R."/>
        </authorList>
    </citation>
    <scope>NUCLEOTIDE SEQUENCE</scope>
    <source>
        <strain evidence="4">C6-149</strain>
    </source>
</reference>